<evidence type="ECO:0000313" key="4">
    <source>
        <dbReference type="Proteomes" id="UP000184440"/>
    </source>
</evidence>
<dbReference type="PANTHER" id="PTHR36151:SF3">
    <property type="entry name" value="ER-BOUND OXYGENASE MPAB_MPAB'_RUBBER OXYGENASE CATALYTIC DOMAIN-CONTAINING PROTEIN"/>
    <property type="match status" value="1"/>
</dbReference>
<dbReference type="GO" id="GO:0016491">
    <property type="term" value="F:oxidoreductase activity"/>
    <property type="evidence" value="ECO:0007669"/>
    <property type="project" value="InterPro"/>
</dbReference>
<dbReference type="Pfam" id="PF09995">
    <property type="entry name" value="MPAB_Lcp_cat"/>
    <property type="match status" value="1"/>
</dbReference>
<sequence length="219" mass="24338">MDRPSAATSRAARPAPEPFGPDSMVWQHFGSRLGYLHGAAYGILQNMYPALGAGVTQHSDVYDDPWDRLIRSLPQILGVVYDGPEALATAEQIRRYHEPITGIDEQGRRYHALDPETYYWAHATFVRAIFYGIEIGGIELTAAQKEQLYRESVDWYAMYGLSMRRCPPTTPPSARTGTGCAPTSSSRRRPRSGCYASSTTSARRRTRACRGCCGGVSRR</sequence>
<evidence type="ECO:0000256" key="1">
    <source>
        <dbReference type="SAM" id="MobiDB-lite"/>
    </source>
</evidence>
<evidence type="ECO:0000313" key="3">
    <source>
        <dbReference type="EMBL" id="SHN44192.1"/>
    </source>
</evidence>
<dbReference type="STRING" id="134849.SAMN05443668_110111"/>
<name>A0A1M7RDG1_9ACTN</name>
<evidence type="ECO:0000259" key="2">
    <source>
        <dbReference type="Pfam" id="PF09995"/>
    </source>
</evidence>
<dbReference type="AlphaFoldDB" id="A0A1M7RDG1"/>
<gene>
    <name evidence="3" type="ORF">SAMN05443668_110111</name>
</gene>
<dbReference type="InterPro" id="IPR018713">
    <property type="entry name" value="MPAB/Lcp_cat_dom"/>
</dbReference>
<reference evidence="3 4" key="1">
    <citation type="submission" date="2016-11" db="EMBL/GenBank/DDBJ databases">
        <authorList>
            <person name="Jaros S."/>
            <person name="Januszkiewicz K."/>
            <person name="Wedrychowicz H."/>
        </authorList>
    </citation>
    <scope>NUCLEOTIDE SEQUENCE [LARGE SCALE GENOMIC DNA]</scope>
    <source>
        <strain evidence="3 4">DSM 46144</strain>
    </source>
</reference>
<feature type="region of interest" description="Disordered" evidence="1">
    <location>
        <begin position="167"/>
        <end position="199"/>
    </location>
</feature>
<feature type="domain" description="ER-bound oxygenase mpaB/mpaB'/Rubber oxygenase catalytic" evidence="2">
    <location>
        <begin position="26"/>
        <end position="170"/>
    </location>
</feature>
<organism evidence="3 4">
    <name type="scientific">Cryptosporangium aurantiacum</name>
    <dbReference type="NCBI Taxonomy" id="134849"/>
    <lineage>
        <taxon>Bacteria</taxon>
        <taxon>Bacillati</taxon>
        <taxon>Actinomycetota</taxon>
        <taxon>Actinomycetes</taxon>
        <taxon>Cryptosporangiales</taxon>
        <taxon>Cryptosporangiaceae</taxon>
        <taxon>Cryptosporangium</taxon>
    </lineage>
</organism>
<dbReference type="EMBL" id="FRCS01000010">
    <property type="protein sequence ID" value="SHN44192.1"/>
    <property type="molecule type" value="Genomic_DNA"/>
</dbReference>
<accession>A0A1M7RDG1</accession>
<keyword evidence="4" id="KW-1185">Reference proteome</keyword>
<dbReference type="Proteomes" id="UP000184440">
    <property type="component" value="Unassembled WGS sequence"/>
</dbReference>
<protein>
    <recommendedName>
        <fullName evidence="2">ER-bound oxygenase mpaB/mpaB'/Rubber oxygenase catalytic domain-containing protein</fullName>
    </recommendedName>
</protein>
<dbReference type="PANTHER" id="PTHR36151">
    <property type="entry name" value="BLR2777 PROTEIN"/>
    <property type="match status" value="1"/>
</dbReference>
<proteinExistence type="predicted"/>